<dbReference type="EMBL" id="MG727699">
    <property type="protein sequence ID" value="AUS03728.2"/>
    <property type="molecule type" value="Genomic_DNA"/>
</dbReference>
<evidence type="ECO:0000313" key="3">
    <source>
        <dbReference type="Proteomes" id="UP000241142"/>
    </source>
</evidence>
<evidence type="ECO:0000313" key="2">
    <source>
        <dbReference type="EMBL" id="AUS03728.2"/>
    </source>
</evidence>
<proteinExistence type="predicted"/>
<sequence>MNQKAKPNPWVWTEKAESKMPDRKAGGNDTYRIPY</sequence>
<feature type="compositionally biased region" description="Basic and acidic residues" evidence="1">
    <location>
        <begin position="14"/>
        <end position="26"/>
    </location>
</feature>
<reference evidence="3" key="1">
    <citation type="submission" date="2017-12" db="EMBL/GenBank/DDBJ databases">
        <authorList>
            <person name="Merrill B.D."/>
            <person name="Graves K."/>
            <person name="Salisbury A."/>
            <person name="Ward A.T."/>
            <person name="Berg J.A."/>
            <person name="Hilton J.A."/>
            <person name="Fajardo C.P."/>
            <person name="Walker J.K."/>
            <person name="Breakwell D.P."/>
            <person name="Grose J.H."/>
            <person name="Hope S."/>
            <person name="Tsourkas P.K."/>
        </authorList>
    </citation>
    <scope>NUCLEOTIDE SEQUENCE [LARGE SCALE GENOMIC DNA]</scope>
</reference>
<name>A0A2I7SCW1_9CAUD</name>
<organism evidence="2 3">
    <name type="scientific">Paenibacillus phage Pagassa</name>
    <dbReference type="NCBI Taxonomy" id="2070195"/>
    <lineage>
        <taxon>Viruses</taxon>
        <taxon>Duplodnaviria</taxon>
        <taxon>Heunggongvirae</taxon>
        <taxon>Uroviricota</taxon>
        <taxon>Caudoviricetes</taxon>
        <taxon>Fernvirus</taxon>
        <taxon>Fernvirus pagassa</taxon>
    </lineage>
</organism>
<feature type="region of interest" description="Disordered" evidence="1">
    <location>
        <begin position="1"/>
        <end position="35"/>
    </location>
</feature>
<evidence type="ECO:0000256" key="1">
    <source>
        <dbReference type="SAM" id="MobiDB-lite"/>
    </source>
</evidence>
<accession>A0A2I7SCW1</accession>
<gene>
    <name evidence="2" type="ORF">PAGASSA_43</name>
</gene>
<dbReference type="Proteomes" id="UP000241142">
    <property type="component" value="Segment"/>
</dbReference>
<protein>
    <submittedName>
        <fullName evidence="2">Uncharacterized protein</fullName>
    </submittedName>
</protein>
<keyword evidence="3" id="KW-1185">Reference proteome</keyword>